<organism evidence="13 14">
    <name type="scientific">Ciona savignyi</name>
    <name type="common">Pacific transparent sea squirt</name>
    <dbReference type="NCBI Taxonomy" id="51511"/>
    <lineage>
        <taxon>Eukaryota</taxon>
        <taxon>Metazoa</taxon>
        <taxon>Chordata</taxon>
        <taxon>Tunicata</taxon>
        <taxon>Ascidiacea</taxon>
        <taxon>Phlebobranchia</taxon>
        <taxon>Cionidae</taxon>
        <taxon>Ciona</taxon>
    </lineage>
</organism>
<dbReference type="InterPro" id="IPR027995">
    <property type="entry name" value="Galactosyl_T_N"/>
</dbReference>
<comment type="similarity">
    <text evidence="3">Belongs to the glycosyltransferase 7 family.</text>
</comment>
<dbReference type="Pfam" id="PF13733">
    <property type="entry name" value="Glyco_transf_7N"/>
    <property type="match status" value="1"/>
</dbReference>
<dbReference type="PANTHER" id="PTHR19300">
    <property type="entry name" value="BETA-1,4-GALACTOSYLTRANSFERASE"/>
    <property type="match status" value="1"/>
</dbReference>
<sequence length="269" mass="30894">PMYLSDDPPTLGAIAELFPMLGIGGYYSGPRFCKARQSTAVIIPYRDREVHLRHWLHYTLGTLVKQQLEFTVFVVEQEGIDVFNKGQLMNTAFLWAQRQTRVKFQCFIFHDVDMIPEIVGNFYTCADGKAVKHLSPYIDKFNYTTNKKIGVTVGGAVAFTEWQYRAVNGYSNVYWGWGGEDDDMNLRIKLTGLRRIRPDSNYGRYKMIPHEHDGGNPMNKQRHKLLKEAKMRMARDGLGDLATQIVAVSLHPTHTHILVRLNVPHLPWL</sequence>
<evidence type="ECO:0008006" key="15">
    <source>
        <dbReference type="Google" id="ProtNLM"/>
    </source>
</evidence>
<evidence type="ECO:0000256" key="6">
    <source>
        <dbReference type="ARBA" id="ARBA00022692"/>
    </source>
</evidence>
<dbReference type="AlphaFoldDB" id="H2Z0P0"/>
<evidence type="ECO:0000256" key="10">
    <source>
        <dbReference type="ARBA" id="ARBA00023180"/>
    </source>
</evidence>
<dbReference type="InParanoid" id="H2Z0P0"/>
<dbReference type="InterPro" id="IPR029044">
    <property type="entry name" value="Nucleotide-diphossugar_trans"/>
</dbReference>
<evidence type="ECO:0000256" key="4">
    <source>
        <dbReference type="ARBA" id="ARBA00022676"/>
    </source>
</evidence>
<reference evidence="13" key="2">
    <citation type="submission" date="2025-08" db="UniProtKB">
        <authorList>
            <consortium name="Ensembl"/>
        </authorList>
    </citation>
    <scope>IDENTIFICATION</scope>
</reference>
<keyword evidence="14" id="KW-1185">Reference proteome</keyword>
<dbReference type="Pfam" id="PF02709">
    <property type="entry name" value="Glyco_transf_7C"/>
    <property type="match status" value="1"/>
</dbReference>
<keyword evidence="6" id="KW-0812">Transmembrane</keyword>
<dbReference type="GeneTree" id="ENSGT00940000163971"/>
<dbReference type="PANTHER" id="PTHR19300:SF61">
    <property type="entry name" value="BETA-1,4-N-ACETYLGALACTOSAMINYLTRANSFERASE"/>
    <property type="match status" value="1"/>
</dbReference>
<reference evidence="13" key="3">
    <citation type="submission" date="2025-09" db="UniProtKB">
        <authorList>
            <consortium name="Ensembl"/>
        </authorList>
    </citation>
    <scope>IDENTIFICATION</scope>
</reference>
<dbReference type="GO" id="GO:0008378">
    <property type="term" value="F:galactosyltransferase activity"/>
    <property type="evidence" value="ECO:0007669"/>
    <property type="project" value="TreeGrafter"/>
</dbReference>
<dbReference type="GO" id="GO:0016020">
    <property type="term" value="C:membrane"/>
    <property type="evidence" value="ECO:0007669"/>
    <property type="project" value="UniProtKB-SubCell"/>
</dbReference>
<dbReference type="HOGENOM" id="CLU_044391_1_4_1"/>
<feature type="domain" description="Galactosyltransferase C-terminal" evidence="11">
    <location>
        <begin position="138"/>
        <end position="211"/>
    </location>
</feature>
<comment type="subcellular location">
    <subcellularLocation>
        <location evidence="1">Membrane</location>
        <topology evidence="1">Single-pass type II membrane protein</topology>
    </subcellularLocation>
</comment>
<dbReference type="STRING" id="51511.ENSCSAVP00000011152"/>
<evidence type="ECO:0000256" key="1">
    <source>
        <dbReference type="ARBA" id="ARBA00004606"/>
    </source>
</evidence>
<evidence type="ECO:0000313" key="13">
    <source>
        <dbReference type="Ensembl" id="ENSCSAVP00000011152.1"/>
    </source>
</evidence>
<dbReference type="InterPro" id="IPR003859">
    <property type="entry name" value="Galactosyl_T"/>
</dbReference>
<dbReference type="PRINTS" id="PR02050">
    <property type="entry name" value="B14GALTRFASE"/>
</dbReference>
<dbReference type="Ensembl" id="ENSCSAVT00000011283.1">
    <property type="protein sequence ID" value="ENSCSAVP00000011152.1"/>
    <property type="gene ID" value="ENSCSAVG00000006519.1"/>
</dbReference>
<keyword evidence="4" id="KW-0328">Glycosyltransferase</keyword>
<name>H2Z0P0_CIOSA</name>
<protein>
    <recommendedName>
        <fullName evidence="15">Galactosyltransferase C-terminal domain-containing protein</fullName>
    </recommendedName>
</protein>
<keyword evidence="5" id="KW-0808">Transferase</keyword>
<evidence type="ECO:0000256" key="9">
    <source>
        <dbReference type="ARBA" id="ARBA00023136"/>
    </source>
</evidence>
<evidence type="ECO:0000259" key="11">
    <source>
        <dbReference type="Pfam" id="PF02709"/>
    </source>
</evidence>
<dbReference type="SUPFAM" id="SSF53448">
    <property type="entry name" value="Nucleotide-diphospho-sugar transferases"/>
    <property type="match status" value="1"/>
</dbReference>
<dbReference type="UniPathway" id="UPA00378"/>
<keyword evidence="9" id="KW-0472">Membrane</keyword>
<evidence type="ECO:0000256" key="3">
    <source>
        <dbReference type="ARBA" id="ARBA00005735"/>
    </source>
</evidence>
<reference evidence="14" key="1">
    <citation type="submission" date="2003-08" db="EMBL/GenBank/DDBJ databases">
        <authorList>
            <person name="Birren B."/>
            <person name="Nusbaum C."/>
            <person name="Abebe A."/>
            <person name="Abouelleil A."/>
            <person name="Adekoya E."/>
            <person name="Ait-zahra M."/>
            <person name="Allen N."/>
            <person name="Allen T."/>
            <person name="An P."/>
            <person name="Anderson M."/>
            <person name="Anderson S."/>
            <person name="Arachchi H."/>
            <person name="Armbruster J."/>
            <person name="Bachantsang P."/>
            <person name="Baldwin J."/>
            <person name="Barry A."/>
            <person name="Bayul T."/>
            <person name="Blitshsteyn B."/>
            <person name="Bloom T."/>
            <person name="Blye J."/>
            <person name="Boguslavskiy L."/>
            <person name="Borowsky M."/>
            <person name="Boukhgalter B."/>
            <person name="Brunache A."/>
            <person name="Butler J."/>
            <person name="Calixte N."/>
            <person name="Calvo S."/>
            <person name="Camarata J."/>
            <person name="Campo K."/>
            <person name="Chang J."/>
            <person name="Cheshatsang Y."/>
            <person name="Citroen M."/>
            <person name="Collymore A."/>
            <person name="Considine T."/>
            <person name="Cook A."/>
            <person name="Cooke P."/>
            <person name="Corum B."/>
            <person name="Cuomo C."/>
            <person name="David R."/>
            <person name="Dawoe T."/>
            <person name="Degray S."/>
            <person name="Dodge S."/>
            <person name="Dooley K."/>
            <person name="Dorje P."/>
            <person name="Dorjee K."/>
            <person name="Dorris L."/>
            <person name="Duffey N."/>
            <person name="Dupes A."/>
            <person name="Elkins T."/>
            <person name="Engels R."/>
            <person name="Erickson J."/>
            <person name="Farina A."/>
            <person name="Faro S."/>
            <person name="Ferreira P."/>
            <person name="Fischer H."/>
            <person name="Fitzgerald M."/>
            <person name="Foley K."/>
            <person name="Gage D."/>
            <person name="Galagan J."/>
            <person name="Gearin G."/>
            <person name="Gnerre S."/>
            <person name="Gnirke A."/>
            <person name="Goyette A."/>
            <person name="Graham J."/>
            <person name="Grandbois E."/>
            <person name="Gyaltsen K."/>
            <person name="Hafez N."/>
            <person name="Hagopian D."/>
            <person name="Hagos B."/>
            <person name="Hall J."/>
            <person name="Hatcher B."/>
            <person name="Heller A."/>
            <person name="Higgins H."/>
            <person name="Honan T."/>
            <person name="Horn A."/>
            <person name="Houde N."/>
            <person name="Hughes L."/>
            <person name="Hulme W."/>
            <person name="Husby E."/>
            <person name="Iliev I."/>
            <person name="Jaffe D."/>
            <person name="Jones C."/>
            <person name="Kamal M."/>
            <person name="Kamat A."/>
            <person name="Kamvysselis M."/>
            <person name="Karlsson E."/>
            <person name="Kells C."/>
            <person name="Kieu A."/>
            <person name="Kisner P."/>
            <person name="Kodira C."/>
            <person name="Kulbokas E."/>
            <person name="Labutti K."/>
            <person name="Lama D."/>
            <person name="Landers T."/>
            <person name="Leger J."/>
            <person name="Levine S."/>
            <person name="Lewis D."/>
            <person name="Lewis T."/>
            <person name="Lindblad-toh K."/>
            <person name="Liu X."/>
            <person name="Lokyitsang T."/>
            <person name="Lokyitsang Y."/>
            <person name="Lucien O."/>
            <person name="Lui A."/>
            <person name="Ma L.J."/>
            <person name="Mabbitt R."/>
            <person name="Macdonald J."/>
            <person name="Maclean C."/>
            <person name="Major J."/>
            <person name="Manning J."/>
            <person name="Marabella R."/>
            <person name="Maru K."/>
            <person name="Matthews C."/>
            <person name="Mauceli E."/>
            <person name="Mccarthy M."/>
            <person name="Mcdonough S."/>
            <person name="Mcghee T."/>
            <person name="Meldrim J."/>
            <person name="Meneus L."/>
            <person name="Mesirov J."/>
            <person name="Mihalev A."/>
            <person name="Mihova T."/>
            <person name="Mikkelsen T."/>
            <person name="Mlenga V."/>
            <person name="Moru K."/>
            <person name="Mozes J."/>
            <person name="Mulrain L."/>
            <person name="Munson G."/>
            <person name="Naylor J."/>
            <person name="Newes C."/>
            <person name="Nguyen C."/>
            <person name="Nguyen N."/>
            <person name="Nguyen T."/>
            <person name="Nicol R."/>
            <person name="Nielsen C."/>
            <person name="Nizzari M."/>
            <person name="Norbu C."/>
            <person name="Norbu N."/>
            <person name="O'donnell P."/>
            <person name="Okoawo O."/>
            <person name="O'leary S."/>
            <person name="Omotosho B."/>
            <person name="O'neill K."/>
            <person name="Osman S."/>
            <person name="Parker S."/>
            <person name="Perrin D."/>
            <person name="Phunkhang P."/>
            <person name="Piqani B."/>
            <person name="Purcell S."/>
            <person name="Rachupka T."/>
            <person name="Ramasamy U."/>
            <person name="Rameau R."/>
            <person name="Ray V."/>
            <person name="Raymond C."/>
            <person name="Retta R."/>
            <person name="Richardson S."/>
            <person name="Rise C."/>
            <person name="Rodriguez J."/>
            <person name="Rogers J."/>
            <person name="Rogov P."/>
            <person name="Rutman M."/>
            <person name="Schupbach R."/>
            <person name="Seaman C."/>
            <person name="Settipalli S."/>
            <person name="Sharpe T."/>
            <person name="Sheridan J."/>
            <person name="Sherpa N."/>
            <person name="Shi J."/>
            <person name="Smirnov S."/>
            <person name="Smith C."/>
            <person name="Sougnez C."/>
            <person name="Spencer B."/>
            <person name="Stalker J."/>
            <person name="Stange-thomann N."/>
            <person name="Stavropoulos S."/>
            <person name="Stetson K."/>
            <person name="Stone C."/>
            <person name="Stone S."/>
            <person name="Stubbs M."/>
            <person name="Talamas J."/>
            <person name="Tchuinga P."/>
            <person name="Tenzing P."/>
            <person name="Tesfaye S."/>
            <person name="Theodore J."/>
            <person name="Thoulutsang Y."/>
            <person name="Topham K."/>
            <person name="Towey S."/>
            <person name="Tsamla T."/>
            <person name="Tsomo N."/>
            <person name="Vallee D."/>
            <person name="Vassiliev H."/>
            <person name="Venkataraman V."/>
            <person name="Vinson J."/>
            <person name="Vo A."/>
            <person name="Wade C."/>
            <person name="Wang S."/>
            <person name="Wangchuk T."/>
            <person name="Wangdi T."/>
            <person name="Whittaker C."/>
            <person name="Wilkinson J."/>
            <person name="Wu Y."/>
            <person name="Wyman D."/>
            <person name="Yadav S."/>
            <person name="Yang S."/>
            <person name="Yang X."/>
            <person name="Yeager S."/>
            <person name="Yee E."/>
            <person name="Young G."/>
            <person name="Zainoun J."/>
            <person name="Zembeck L."/>
            <person name="Zimmer A."/>
            <person name="Zody M."/>
            <person name="Lander E."/>
        </authorList>
    </citation>
    <scope>NUCLEOTIDE SEQUENCE [LARGE SCALE GENOMIC DNA]</scope>
</reference>
<accession>H2Z0P0</accession>
<dbReference type="GO" id="GO:0005975">
    <property type="term" value="P:carbohydrate metabolic process"/>
    <property type="evidence" value="ECO:0007669"/>
    <property type="project" value="InterPro"/>
</dbReference>
<dbReference type="OMA" id="AFTEWQY"/>
<comment type="pathway">
    <text evidence="2">Protein modification; protein glycosylation.</text>
</comment>
<feature type="domain" description="Galactosyltransferase N-terminal" evidence="12">
    <location>
        <begin position="8"/>
        <end position="125"/>
    </location>
</feature>
<evidence type="ECO:0000256" key="8">
    <source>
        <dbReference type="ARBA" id="ARBA00022989"/>
    </source>
</evidence>
<proteinExistence type="inferred from homology"/>
<keyword evidence="8" id="KW-1133">Transmembrane helix</keyword>
<dbReference type="GO" id="GO:0005794">
    <property type="term" value="C:Golgi apparatus"/>
    <property type="evidence" value="ECO:0007669"/>
    <property type="project" value="TreeGrafter"/>
</dbReference>
<evidence type="ECO:0000313" key="14">
    <source>
        <dbReference type="Proteomes" id="UP000007875"/>
    </source>
</evidence>
<evidence type="ECO:0000256" key="7">
    <source>
        <dbReference type="ARBA" id="ARBA00022968"/>
    </source>
</evidence>
<evidence type="ECO:0000256" key="2">
    <source>
        <dbReference type="ARBA" id="ARBA00004922"/>
    </source>
</evidence>
<dbReference type="Gene3D" id="3.90.550.10">
    <property type="entry name" value="Spore Coat Polysaccharide Biosynthesis Protein SpsA, Chain A"/>
    <property type="match status" value="1"/>
</dbReference>
<evidence type="ECO:0000256" key="5">
    <source>
        <dbReference type="ARBA" id="ARBA00022679"/>
    </source>
</evidence>
<keyword evidence="7" id="KW-0735">Signal-anchor</keyword>
<keyword evidence="10" id="KW-0325">Glycoprotein</keyword>
<evidence type="ECO:0000259" key="12">
    <source>
        <dbReference type="Pfam" id="PF13733"/>
    </source>
</evidence>
<dbReference type="InterPro" id="IPR027791">
    <property type="entry name" value="Galactosyl_T_C"/>
</dbReference>
<dbReference type="eggNOG" id="KOG3916">
    <property type="taxonomic scope" value="Eukaryota"/>
</dbReference>
<dbReference type="Proteomes" id="UP000007875">
    <property type="component" value="Unassembled WGS sequence"/>
</dbReference>